<evidence type="ECO:0000256" key="4">
    <source>
        <dbReference type="ARBA" id="ARBA00022989"/>
    </source>
</evidence>
<keyword evidence="5 7" id="KW-0472">Membrane</keyword>
<dbReference type="GO" id="GO:0016020">
    <property type="term" value="C:membrane"/>
    <property type="evidence" value="ECO:0007669"/>
    <property type="project" value="UniProtKB-SubCell"/>
</dbReference>
<dbReference type="InterPro" id="IPR011701">
    <property type="entry name" value="MFS"/>
</dbReference>
<dbReference type="OrthoDB" id="6730379at2759"/>
<evidence type="ECO:0000259" key="8">
    <source>
        <dbReference type="PROSITE" id="PS50850"/>
    </source>
</evidence>
<dbReference type="AlphaFoldDB" id="A0A4Q1BVB6"/>
<evidence type="ECO:0000256" key="3">
    <source>
        <dbReference type="ARBA" id="ARBA00022692"/>
    </source>
</evidence>
<comment type="caution">
    <text evidence="9">The sequence shown here is derived from an EMBL/GenBank/DDBJ whole genome shotgun (WGS) entry which is preliminary data.</text>
</comment>
<dbReference type="SUPFAM" id="SSF103473">
    <property type="entry name" value="MFS general substrate transporter"/>
    <property type="match status" value="1"/>
</dbReference>
<feature type="transmembrane region" description="Helical" evidence="7">
    <location>
        <begin position="135"/>
        <end position="153"/>
    </location>
</feature>
<keyword evidence="3 7" id="KW-0812">Transmembrane</keyword>
<evidence type="ECO:0000256" key="6">
    <source>
        <dbReference type="ARBA" id="ARBA00037968"/>
    </source>
</evidence>
<evidence type="ECO:0000313" key="9">
    <source>
        <dbReference type="EMBL" id="RXK42008.1"/>
    </source>
</evidence>
<name>A0A4Q1BVB6_TREME</name>
<evidence type="ECO:0000256" key="1">
    <source>
        <dbReference type="ARBA" id="ARBA00004141"/>
    </source>
</evidence>
<evidence type="ECO:0000313" key="10">
    <source>
        <dbReference type="Proteomes" id="UP000289152"/>
    </source>
</evidence>
<comment type="subcellular location">
    <subcellularLocation>
        <location evidence="1">Membrane</location>
        <topology evidence="1">Multi-pass membrane protein</topology>
    </subcellularLocation>
</comment>
<dbReference type="PANTHER" id="PTHR43791:SF59">
    <property type="entry name" value="TRANSPORTER, PUTATIVE (AFU_ORTHOLOGUE AFUA_1G06550)-RELATED"/>
    <property type="match status" value="1"/>
</dbReference>
<keyword evidence="4 7" id="KW-1133">Transmembrane helix</keyword>
<feature type="transmembrane region" description="Helical" evidence="7">
    <location>
        <begin position="197"/>
        <end position="217"/>
    </location>
</feature>
<sequence>MNPSYNEPNVEKEIENLTGIHHVNEVDSDHHTIHGDKALELIEHSKRINIEEVDPAVIRRIVRKTDMVLMPIMCLCEFFQFLDKSSISYANLFGIQQATHLKGQDFAWLGSIFYFGYLFWQPFAAYLLVRIPVRYHLSSIIMIWGLILGCLAAGRSFAAEASLRFLLGMAESGMIPILGSITGSYYLRSEQSTRVGIWFGSVGMSQIIGGLISYGMFNLHSTRVAAWQFIFVLLGPVTVLFGIYILIMLPESPATAWFLTPEERLIALERIRSNKTGTHATEYKPSQVWEAAKDPRIYLAAISVFCASVQNGGVSSFGATIIKGFGFTTKQTTLLGMSTGGSETVAMAVGVLLSRWWKMRAICCICVAIVGAGLMVGAHNKNVQFGGYCLIFWVPVGQMLFVPWMQSMVAGHTKRSTFYGLYQIGYAVGNIVGAQIYRPHDAPHYIPAKIAILVTITLHGVTMGMIALIHKYWNNQRARRAIQPPEEENIEFKDRTDKQIPSFVYPY</sequence>
<dbReference type="Gene3D" id="1.20.1250.20">
    <property type="entry name" value="MFS general substrate transporter like domains"/>
    <property type="match status" value="2"/>
</dbReference>
<feature type="transmembrane region" description="Helical" evidence="7">
    <location>
        <begin position="450"/>
        <end position="470"/>
    </location>
</feature>
<evidence type="ECO:0000256" key="5">
    <source>
        <dbReference type="ARBA" id="ARBA00023136"/>
    </source>
</evidence>
<dbReference type="PROSITE" id="PS50850">
    <property type="entry name" value="MFS"/>
    <property type="match status" value="1"/>
</dbReference>
<dbReference type="Proteomes" id="UP000289152">
    <property type="component" value="Unassembled WGS sequence"/>
</dbReference>
<feature type="transmembrane region" description="Helical" evidence="7">
    <location>
        <begin position="334"/>
        <end position="354"/>
    </location>
</feature>
<feature type="transmembrane region" description="Helical" evidence="7">
    <location>
        <begin position="106"/>
        <end position="129"/>
    </location>
</feature>
<dbReference type="FunFam" id="1.20.1250.20:FF:000064">
    <property type="entry name" value="MFS allantoate transporter"/>
    <property type="match status" value="1"/>
</dbReference>
<gene>
    <name evidence="9" type="ORF">M231_00729</name>
</gene>
<keyword evidence="2" id="KW-0813">Transport</keyword>
<feature type="transmembrane region" description="Helical" evidence="7">
    <location>
        <begin position="229"/>
        <end position="249"/>
    </location>
</feature>
<dbReference type="PANTHER" id="PTHR43791">
    <property type="entry name" value="PERMEASE-RELATED"/>
    <property type="match status" value="1"/>
</dbReference>
<proteinExistence type="inferred from homology"/>
<feature type="transmembrane region" description="Helical" evidence="7">
    <location>
        <begin position="361"/>
        <end position="379"/>
    </location>
</feature>
<dbReference type="GO" id="GO:0022857">
    <property type="term" value="F:transmembrane transporter activity"/>
    <property type="evidence" value="ECO:0007669"/>
    <property type="project" value="InterPro"/>
</dbReference>
<feature type="transmembrane region" description="Helical" evidence="7">
    <location>
        <begin position="385"/>
        <end position="405"/>
    </location>
</feature>
<dbReference type="FunCoup" id="A0A4Q1BVB6">
    <property type="interactions" value="49"/>
</dbReference>
<dbReference type="Pfam" id="PF07690">
    <property type="entry name" value="MFS_1"/>
    <property type="match status" value="1"/>
</dbReference>
<keyword evidence="10" id="KW-1185">Reference proteome</keyword>
<evidence type="ECO:0000256" key="7">
    <source>
        <dbReference type="SAM" id="Phobius"/>
    </source>
</evidence>
<dbReference type="InterPro" id="IPR036259">
    <property type="entry name" value="MFS_trans_sf"/>
</dbReference>
<reference evidence="9 10" key="1">
    <citation type="submission" date="2016-06" db="EMBL/GenBank/DDBJ databases">
        <title>Evolution of pathogenesis and genome organization in the Tremellales.</title>
        <authorList>
            <person name="Cuomo C."/>
            <person name="Litvintseva A."/>
            <person name="Heitman J."/>
            <person name="Chen Y."/>
            <person name="Sun S."/>
            <person name="Springer D."/>
            <person name="Dromer F."/>
            <person name="Young S."/>
            <person name="Zeng Q."/>
            <person name="Chapman S."/>
            <person name="Gujja S."/>
            <person name="Saif S."/>
            <person name="Birren B."/>
        </authorList>
    </citation>
    <scope>NUCLEOTIDE SEQUENCE [LARGE SCALE GENOMIC DNA]</scope>
    <source>
        <strain evidence="9 10">ATCC 28783</strain>
    </source>
</reference>
<feature type="transmembrane region" description="Helical" evidence="7">
    <location>
        <begin position="417"/>
        <end position="438"/>
    </location>
</feature>
<evidence type="ECO:0000256" key="2">
    <source>
        <dbReference type="ARBA" id="ARBA00022448"/>
    </source>
</evidence>
<protein>
    <recommendedName>
        <fullName evidence="8">Major facilitator superfamily (MFS) profile domain-containing protein</fullName>
    </recommendedName>
</protein>
<organism evidence="9 10">
    <name type="scientific">Tremella mesenterica</name>
    <name type="common">Jelly fungus</name>
    <dbReference type="NCBI Taxonomy" id="5217"/>
    <lineage>
        <taxon>Eukaryota</taxon>
        <taxon>Fungi</taxon>
        <taxon>Dikarya</taxon>
        <taxon>Basidiomycota</taxon>
        <taxon>Agaricomycotina</taxon>
        <taxon>Tremellomycetes</taxon>
        <taxon>Tremellales</taxon>
        <taxon>Tremellaceae</taxon>
        <taxon>Tremella</taxon>
    </lineage>
</organism>
<dbReference type="EMBL" id="SDIL01000004">
    <property type="protein sequence ID" value="RXK42008.1"/>
    <property type="molecule type" value="Genomic_DNA"/>
</dbReference>
<dbReference type="VEuPathDB" id="FungiDB:TREMEDRAFT_73743"/>
<comment type="similarity">
    <text evidence="6">Belongs to the major facilitator superfamily. Allantoate permease family.</text>
</comment>
<accession>A0A4Q1BVB6</accession>
<feature type="domain" description="Major facilitator superfamily (MFS) profile" evidence="8">
    <location>
        <begin position="69"/>
        <end position="507"/>
    </location>
</feature>
<feature type="transmembrane region" description="Helical" evidence="7">
    <location>
        <begin position="165"/>
        <end position="185"/>
    </location>
</feature>
<dbReference type="InterPro" id="IPR020846">
    <property type="entry name" value="MFS_dom"/>
</dbReference>
<dbReference type="InParanoid" id="A0A4Q1BVB6"/>